<name>A0A073IY19_9RHOB</name>
<dbReference type="OrthoDB" id="8953110at2"/>
<dbReference type="InterPro" id="IPR021276">
    <property type="entry name" value="DUF2855"/>
</dbReference>
<dbReference type="RefSeq" id="WP_051694455.1">
    <property type="nucleotide sequence ID" value="NZ_CP054606.1"/>
</dbReference>
<keyword evidence="2" id="KW-1185">Reference proteome</keyword>
<gene>
    <name evidence="1" type="ORF">SUH3_22345</name>
</gene>
<protein>
    <recommendedName>
        <fullName evidence="3">DUF2855 domain-containing protein</fullName>
    </recommendedName>
</protein>
<dbReference type="GeneID" id="68872685"/>
<accession>A0A073IY19</accession>
<organism evidence="1 2">
    <name type="scientific">Pseudosulfitobacter pseudonitzschiae</name>
    <dbReference type="NCBI Taxonomy" id="1402135"/>
    <lineage>
        <taxon>Bacteria</taxon>
        <taxon>Pseudomonadati</taxon>
        <taxon>Pseudomonadota</taxon>
        <taxon>Alphaproteobacteria</taxon>
        <taxon>Rhodobacterales</taxon>
        <taxon>Roseobacteraceae</taxon>
        <taxon>Pseudosulfitobacter</taxon>
    </lineage>
</organism>
<comment type="caution">
    <text evidence="1">The sequence shown here is derived from an EMBL/GenBank/DDBJ whole genome shotgun (WGS) entry which is preliminary data.</text>
</comment>
<evidence type="ECO:0008006" key="3">
    <source>
        <dbReference type="Google" id="ProtNLM"/>
    </source>
</evidence>
<dbReference type="Pfam" id="PF11017">
    <property type="entry name" value="DUF2855"/>
    <property type="match status" value="1"/>
</dbReference>
<proteinExistence type="predicted"/>
<evidence type="ECO:0000313" key="1">
    <source>
        <dbReference type="EMBL" id="KEJ95268.1"/>
    </source>
</evidence>
<dbReference type="Proteomes" id="UP000027746">
    <property type="component" value="Unassembled WGS sequence"/>
</dbReference>
<evidence type="ECO:0000313" key="2">
    <source>
        <dbReference type="Proteomes" id="UP000027746"/>
    </source>
</evidence>
<sequence length="349" mass="38237">MEQHTDHLAWHLSVDPNRVGNAVISTFDPVPIEDGEARFALQSFALSANNVTYVQTAGDFGYDTLFDNPAGRMIPPVWGYATVVESRSALEIGSRWYGLWPAGSHLTVRPKMTRAGFRDVTARRSALNPLYNGYLPKGPDDTREQITQASLRPLHFLAYMVSRDLKHELKRYSHVVVTSASSKTSTALAWELRDLNPIGLTSAERVGFVQGTGFWTRVLPYTHTADIGAGSVAVLDVAGSEDILKSIRARPDFGETRVIGIGFTHPESAQPSERALFFAPDRVSDVVARVGAAAFENDLEESARQFLSRSSATYDVNQVAPDGLVPFWADISRGKVDGSRLNGCVVNAR</sequence>
<dbReference type="AlphaFoldDB" id="A0A073IY19"/>
<reference evidence="1 2" key="1">
    <citation type="submission" date="2014-01" db="EMBL/GenBank/DDBJ databases">
        <title>Sulfitobacter sp. H3 (MCCC 1A00686) Genome Sequencing.</title>
        <authorList>
            <person name="Lai Q."/>
            <person name="Hong Z."/>
        </authorList>
    </citation>
    <scope>NUCLEOTIDE SEQUENCE [LARGE SCALE GENOMIC DNA]</scope>
    <source>
        <strain evidence="1 2">H3</strain>
    </source>
</reference>
<dbReference type="EMBL" id="JAMD01000007">
    <property type="protein sequence ID" value="KEJ95268.1"/>
    <property type="molecule type" value="Genomic_DNA"/>
</dbReference>